<dbReference type="Gene3D" id="3.80.10.10">
    <property type="entry name" value="Ribonuclease Inhibitor"/>
    <property type="match status" value="2"/>
</dbReference>
<organism evidence="1 2">
    <name type="scientific">Skeletonema marinoi</name>
    <dbReference type="NCBI Taxonomy" id="267567"/>
    <lineage>
        <taxon>Eukaryota</taxon>
        <taxon>Sar</taxon>
        <taxon>Stramenopiles</taxon>
        <taxon>Ochrophyta</taxon>
        <taxon>Bacillariophyta</taxon>
        <taxon>Coscinodiscophyceae</taxon>
        <taxon>Thalassiosirophycidae</taxon>
        <taxon>Thalassiosirales</taxon>
        <taxon>Skeletonemataceae</taxon>
        <taxon>Skeletonema</taxon>
        <taxon>Skeletonema marinoi-dohrnii complex</taxon>
    </lineage>
</organism>
<comment type="caution">
    <text evidence="1">The sequence shown here is derived from an EMBL/GenBank/DDBJ whole genome shotgun (WGS) entry which is preliminary data.</text>
</comment>
<evidence type="ECO:0000313" key="2">
    <source>
        <dbReference type="Proteomes" id="UP001224775"/>
    </source>
</evidence>
<proteinExistence type="predicted"/>
<sequence>MMAADGYYIYTGRDGAVIPPGVTRVRIYESVTVIPACAFQGNRNIEEVECHDRVKTVEEEAFRWCFSLRRVIMPGVEEVEDCAFYYCFALTDVECGKLEIIGRRAFDGCKSLGSVDLPSAKIVEDSAFYECTALTNVKFGKKLEIIKECAFWGCPSLVHITIPLKDGIITDDDIFRMCKNLKHVDLIEGALHDTIDALLLEEWRNDMKDKLGAINQILPSTPAGDDFGDVGGKAQAIRRWLKAVLGKINHYKAQHQHVLEEAAATLQVALPQDITLLRAFIMMAADGWFIYNGRDGEVIPPGVTRVRIDESVTVIPAYAFNGNWNLEIVECHIGVKTVEGYAFRLCPSLRRCYALTYVECDKLEIIRFGAFAGCKSLGSINLPSAKIIGGTVFKYCTALTNVKFGKELESTEELAFVHCTSLERITIPLKDGMITENDTFIGSQHQHVLEEAATTLKLALPQDISHRACDKKNTRCSIEGCTRQVVNQGVCVSQGAIIRRCSIEGCTNQVVKSGVCIKHGAKRKTCSFEGGCQRQIVKDGVCVTHEARVKRCCAEGCQNQAIKGGVCIRHGAKR</sequence>
<dbReference type="InterPro" id="IPR053139">
    <property type="entry name" value="Surface_bspA-like"/>
</dbReference>
<dbReference type="Pfam" id="PF13306">
    <property type="entry name" value="LRR_5"/>
    <property type="match status" value="3"/>
</dbReference>
<protein>
    <submittedName>
        <fullName evidence="1">Leucine-rich repeat domain-containing protein</fullName>
    </submittedName>
</protein>
<dbReference type="SUPFAM" id="SSF52058">
    <property type="entry name" value="L domain-like"/>
    <property type="match status" value="1"/>
</dbReference>
<dbReference type="PANTHER" id="PTHR45661:SF3">
    <property type="entry name" value="IG-LIKE DOMAIN-CONTAINING PROTEIN"/>
    <property type="match status" value="1"/>
</dbReference>
<dbReference type="AlphaFoldDB" id="A0AAD9D497"/>
<keyword evidence="2" id="KW-1185">Reference proteome</keyword>
<reference evidence="1" key="1">
    <citation type="submission" date="2023-06" db="EMBL/GenBank/DDBJ databases">
        <title>Survivors Of The Sea: Transcriptome response of Skeletonema marinoi to long-term dormancy.</title>
        <authorList>
            <person name="Pinder M.I.M."/>
            <person name="Kourtchenko O."/>
            <person name="Robertson E.K."/>
            <person name="Larsson T."/>
            <person name="Maumus F."/>
            <person name="Osuna-Cruz C.M."/>
            <person name="Vancaester E."/>
            <person name="Stenow R."/>
            <person name="Vandepoele K."/>
            <person name="Ploug H."/>
            <person name="Bruchert V."/>
            <person name="Godhe A."/>
            <person name="Topel M."/>
        </authorList>
    </citation>
    <scope>NUCLEOTIDE SEQUENCE</scope>
    <source>
        <strain evidence="1">R05AC</strain>
    </source>
</reference>
<dbReference type="EMBL" id="JATAAI010000050">
    <property type="protein sequence ID" value="KAK1733406.1"/>
    <property type="molecule type" value="Genomic_DNA"/>
</dbReference>
<gene>
    <name evidence="1" type="ORF">QTG54_015965</name>
</gene>
<accession>A0AAD9D497</accession>
<dbReference type="InterPro" id="IPR032675">
    <property type="entry name" value="LRR_dom_sf"/>
</dbReference>
<dbReference type="Proteomes" id="UP001224775">
    <property type="component" value="Unassembled WGS sequence"/>
</dbReference>
<dbReference type="InterPro" id="IPR026906">
    <property type="entry name" value="LRR_5"/>
</dbReference>
<name>A0AAD9D497_9STRA</name>
<evidence type="ECO:0000313" key="1">
    <source>
        <dbReference type="EMBL" id="KAK1733406.1"/>
    </source>
</evidence>
<dbReference type="PANTHER" id="PTHR45661">
    <property type="entry name" value="SURFACE ANTIGEN"/>
    <property type="match status" value="1"/>
</dbReference>